<name>A0ABQ5GYI5_9ASTR</name>
<reference evidence="3" key="1">
    <citation type="journal article" date="2022" name="Int. J. Mol. Sci.">
        <title>Draft Genome of Tanacetum Coccineum: Genomic Comparison of Closely Related Tanacetum-Family Plants.</title>
        <authorList>
            <person name="Yamashiro T."/>
            <person name="Shiraishi A."/>
            <person name="Nakayama K."/>
            <person name="Satake H."/>
        </authorList>
    </citation>
    <scope>NUCLEOTIDE SEQUENCE</scope>
</reference>
<accession>A0ABQ5GYI5</accession>
<comment type="caution">
    <text evidence="3">The sequence shown here is derived from an EMBL/GenBank/DDBJ whole genome shotgun (WGS) entry which is preliminary data.</text>
</comment>
<evidence type="ECO:0000313" key="3">
    <source>
        <dbReference type="EMBL" id="GJT79853.1"/>
    </source>
</evidence>
<organism evidence="3 4">
    <name type="scientific">Tanacetum coccineum</name>
    <dbReference type="NCBI Taxonomy" id="301880"/>
    <lineage>
        <taxon>Eukaryota</taxon>
        <taxon>Viridiplantae</taxon>
        <taxon>Streptophyta</taxon>
        <taxon>Embryophyta</taxon>
        <taxon>Tracheophyta</taxon>
        <taxon>Spermatophyta</taxon>
        <taxon>Magnoliopsida</taxon>
        <taxon>eudicotyledons</taxon>
        <taxon>Gunneridae</taxon>
        <taxon>Pentapetalae</taxon>
        <taxon>asterids</taxon>
        <taxon>campanulids</taxon>
        <taxon>Asterales</taxon>
        <taxon>Asteraceae</taxon>
        <taxon>Asteroideae</taxon>
        <taxon>Anthemideae</taxon>
        <taxon>Anthemidinae</taxon>
        <taxon>Tanacetum</taxon>
    </lineage>
</organism>
<protein>
    <submittedName>
        <fullName evidence="3">Uncharacterized protein</fullName>
    </submittedName>
</protein>
<evidence type="ECO:0000256" key="2">
    <source>
        <dbReference type="SAM" id="MobiDB-lite"/>
    </source>
</evidence>
<feature type="region of interest" description="Disordered" evidence="2">
    <location>
        <begin position="210"/>
        <end position="275"/>
    </location>
</feature>
<proteinExistence type="predicted"/>
<gene>
    <name evidence="3" type="ORF">Tco_1054195</name>
</gene>
<feature type="compositionally biased region" description="Polar residues" evidence="2">
    <location>
        <begin position="253"/>
        <end position="271"/>
    </location>
</feature>
<feature type="coiled-coil region" evidence="1">
    <location>
        <begin position="281"/>
        <end position="322"/>
    </location>
</feature>
<evidence type="ECO:0000313" key="4">
    <source>
        <dbReference type="Proteomes" id="UP001151760"/>
    </source>
</evidence>
<dbReference type="EMBL" id="BQNB010018936">
    <property type="protein sequence ID" value="GJT79853.1"/>
    <property type="molecule type" value="Genomic_DNA"/>
</dbReference>
<reference evidence="3" key="2">
    <citation type="submission" date="2022-01" db="EMBL/GenBank/DDBJ databases">
        <authorList>
            <person name="Yamashiro T."/>
            <person name="Shiraishi A."/>
            <person name="Satake H."/>
            <person name="Nakayama K."/>
        </authorList>
    </citation>
    <scope>NUCLEOTIDE SEQUENCE</scope>
</reference>
<feature type="compositionally biased region" description="Basic and acidic residues" evidence="2">
    <location>
        <begin position="210"/>
        <end position="221"/>
    </location>
</feature>
<keyword evidence="1" id="KW-0175">Coiled coil</keyword>
<feature type="compositionally biased region" description="Basic residues" evidence="2">
    <location>
        <begin position="235"/>
        <end position="244"/>
    </location>
</feature>
<dbReference type="Proteomes" id="UP001151760">
    <property type="component" value="Unassembled WGS sequence"/>
</dbReference>
<sequence length="492" mass="54941">MNLCGYGTKSLGLGITFLSMTIFCGLDWGIRSTPMVIVGCMNASIYACSDSLLLTPLCCDDIHDVTPRVSALAGCDTLVDKKKVIITESTIRRDLQLEDANGVDCLSNAAIFKQLTLMGYEKLSQKLTFLQGILFSSMEVFNSYNFAMPKFVQIFMNKQVGDMSHHKRIYVTPSHTKNIFGNIKREGKCFSRRVTPLFQTMLVQAHEEIGKGSDLPTDPHHTPIITQPSSSQPQRKQKFKKSKKKNTEVPQPGGSTENVPDENVSTTSNDPLLSGEDRLKLTELMDLYTNLQKKVLDLEKAKTAQDSEISSLKKKVRKLERRNKSRTLGLKRLRKVGSARRVESFDEASLGVLDEQVVEVEKVVSTAEVTIESATTTTVDELTLAQILIEIKAAKPKVKGVMIQEPSKFTTTTPAASKPLQDKGKAKMIESDEPLKMKPKDQVLFDEQEAIRLQAQFDEEERIAIEKEEANAALIAQWNDIQDKVETDYELA</sequence>
<evidence type="ECO:0000256" key="1">
    <source>
        <dbReference type="SAM" id="Coils"/>
    </source>
</evidence>
<keyword evidence="4" id="KW-1185">Reference proteome</keyword>